<dbReference type="EMBL" id="CAJNOO010001970">
    <property type="protein sequence ID" value="CAF1221553.1"/>
    <property type="molecule type" value="Genomic_DNA"/>
</dbReference>
<gene>
    <name evidence="1" type="ORF">RFH988_LOCUS25673</name>
</gene>
<organism evidence="1 2">
    <name type="scientific">Rotaria sordida</name>
    <dbReference type="NCBI Taxonomy" id="392033"/>
    <lineage>
        <taxon>Eukaryota</taxon>
        <taxon>Metazoa</taxon>
        <taxon>Spiralia</taxon>
        <taxon>Gnathifera</taxon>
        <taxon>Rotifera</taxon>
        <taxon>Eurotatoria</taxon>
        <taxon>Bdelloidea</taxon>
        <taxon>Philodinida</taxon>
        <taxon>Philodinidae</taxon>
        <taxon>Rotaria</taxon>
    </lineage>
</organism>
<accession>A0A814XX48</accession>
<dbReference type="Proteomes" id="UP000663882">
    <property type="component" value="Unassembled WGS sequence"/>
</dbReference>
<proteinExistence type="predicted"/>
<reference evidence="1" key="1">
    <citation type="submission" date="2021-02" db="EMBL/GenBank/DDBJ databases">
        <authorList>
            <person name="Nowell W R."/>
        </authorList>
    </citation>
    <scope>NUCLEOTIDE SEQUENCE</scope>
</reference>
<dbReference type="OrthoDB" id="10041967at2759"/>
<comment type="caution">
    <text evidence="1">The sequence shown here is derived from an EMBL/GenBank/DDBJ whole genome shotgun (WGS) entry which is preliminary data.</text>
</comment>
<dbReference type="AlphaFoldDB" id="A0A814XX48"/>
<evidence type="ECO:0000313" key="1">
    <source>
        <dbReference type="EMBL" id="CAF1221553.1"/>
    </source>
</evidence>
<sequence length="93" mass="10872">MKFISSESIAFDRIQIMSWESFVPKSIQEKTSQQDLDFSSTSITSQSMSIPFFYDPCQTTISNLAFYINPQRRPDIILNHCLSYKDDKQKTIY</sequence>
<evidence type="ECO:0000313" key="2">
    <source>
        <dbReference type="Proteomes" id="UP000663882"/>
    </source>
</evidence>
<protein>
    <submittedName>
        <fullName evidence="1">Uncharacterized protein</fullName>
    </submittedName>
</protein>
<name>A0A814XX48_9BILA</name>